<gene>
    <name evidence="2" type="ORF">BDK51DRAFT_33534</name>
</gene>
<dbReference type="OrthoDB" id="2142823at2759"/>
<feature type="region of interest" description="Disordered" evidence="1">
    <location>
        <begin position="187"/>
        <end position="225"/>
    </location>
</feature>
<feature type="region of interest" description="Disordered" evidence="1">
    <location>
        <begin position="246"/>
        <end position="272"/>
    </location>
</feature>
<dbReference type="EMBL" id="ML001262">
    <property type="protein sequence ID" value="RKO83417.1"/>
    <property type="molecule type" value="Genomic_DNA"/>
</dbReference>
<proteinExistence type="predicted"/>
<feature type="non-terminal residue" evidence="2">
    <location>
        <position position="1"/>
    </location>
</feature>
<evidence type="ECO:0008006" key="4">
    <source>
        <dbReference type="Google" id="ProtNLM"/>
    </source>
</evidence>
<evidence type="ECO:0000313" key="2">
    <source>
        <dbReference type="EMBL" id="RKO83417.1"/>
    </source>
</evidence>
<reference evidence="3" key="1">
    <citation type="journal article" date="2018" name="Nat. Microbiol.">
        <title>Leveraging single-cell genomics to expand the fungal tree of life.</title>
        <authorList>
            <person name="Ahrendt S.R."/>
            <person name="Quandt C.A."/>
            <person name="Ciobanu D."/>
            <person name="Clum A."/>
            <person name="Salamov A."/>
            <person name="Andreopoulos B."/>
            <person name="Cheng J.F."/>
            <person name="Woyke T."/>
            <person name="Pelin A."/>
            <person name="Henrissat B."/>
            <person name="Reynolds N.K."/>
            <person name="Benny G.L."/>
            <person name="Smith M.E."/>
            <person name="James T.Y."/>
            <person name="Grigoriev I.V."/>
        </authorList>
    </citation>
    <scope>NUCLEOTIDE SEQUENCE [LARGE SCALE GENOMIC DNA]</scope>
</reference>
<dbReference type="Proteomes" id="UP000269721">
    <property type="component" value="Unassembled WGS sequence"/>
</dbReference>
<dbReference type="AlphaFoldDB" id="A0A4V1IPK9"/>
<evidence type="ECO:0000313" key="3">
    <source>
        <dbReference type="Proteomes" id="UP000269721"/>
    </source>
</evidence>
<name>A0A4V1IPK9_9FUNG</name>
<protein>
    <recommendedName>
        <fullName evidence="4">Transcription factor domain-containing protein</fullName>
    </recommendedName>
</protein>
<feature type="compositionally biased region" description="Pro residues" evidence="1">
    <location>
        <begin position="253"/>
        <end position="263"/>
    </location>
</feature>
<organism evidence="2 3">
    <name type="scientific">Blyttiomyces helicus</name>
    <dbReference type="NCBI Taxonomy" id="388810"/>
    <lineage>
        <taxon>Eukaryota</taxon>
        <taxon>Fungi</taxon>
        <taxon>Fungi incertae sedis</taxon>
        <taxon>Chytridiomycota</taxon>
        <taxon>Chytridiomycota incertae sedis</taxon>
        <taxon>Chytridiomycetes</taxon>
        <taxon>Chytridiomycetes incertae sedis</taxon>
        <taxon>Blyttiomyces</taxon>
    </lineage>
</organism>
<evidence type="ECO:0000256" key="1">
    <source>
        <dbReference type="SAM" id="MobiDB-lite"/>
    </source>
</evidence>
<accession>A0A4V1IPK9</accession>
<keyword evidence="3" id="KW-1185">Reference proteome</keyword>
<sequence length="298" mass="31687">HVGLCSIFGRISRFSNAVVRPARSAFLSEVQAQLNRWWADLISPGDTWGPGSVLVMMYHTAVILFRRVAYGRIEDTDAESVAAAAAVTRILDLLPGGVDDAAATGQECRPIFPMVIYGIMSACTVWVWRVQAGHPPELAYLRTCIAAFKRLSGISATAAHCEVAVRELLLSRGIRIDDAEAVKAEACAEREREEAEPPRAKPPSAQMGMGAPAMTPSEPRSSGIGMVSTGAAAAAVGPSAGSSTFVGPRFGPLRPPLRPPLPAADPMSTTPAQPEWAEALWLFQDANLWNFGASYGSS</sequence>
<feature type="compositionally biased region" description="Basic and acidic residues" evidence="1">
    <location>
        <begin position="187"/>
        <end position="199"/>
    </location>
</feature>